<dbReference type="RefSeq" id="WP_192066746.1">
    <property type="nucleotide sequence ID" value="NZ_JACYWY010000006.1"/>
</dbReference>
<evidence type="ECO:0000313" key="2">
    <source>
        <dbReference type="Proteomes" id="UP000620025"/>
    </source>
</evidence>
<comment type="caution">
    <text evidence="1">The sequence shown here is derived from an EMBL/GenBank/DDBJ whole genome shotgun (WGS) entry which is preliminary data.</text>
</comment>
<sequence length="51" mass="5590">MHWRTSGVLLECAQLTVNELYDAPDRSLLGVTLHCIEQAQAVVASLQVPRG</sequence>
<gene>
    <name evidence="1" type="ORF">IFT38_07845</name>
</gene>
<accession>A0ABR9BX63</accession>
<protein>
    <submittedName>
        <fullName evidence="1">Uncharacterized protein</fullName>
    </submittedName>
</protein>
<reference evidence="1 2" key="1">
    <citation type="journal article" date="2020" name="FEMS Microbiol. Ecol.">
        <title>Temporal dynamics of bacterial communities during seed development and maturation.</title>
        <authorList>
            <person name="Chesneau G."/>
            <person name="Torres-Cortes G."/>
            <person name="Briand M."/>
            <person name="Darrasse A."/>
            <person name="Preveaux A."/>
            <person name="Marais C."/>
            <person name="Jacques M.A."/>
            <person name="Shade A."/>
            <person name="Barret M."/>
        </authorList>
    </citation>
    <scope>NUCLEOTIDE SEQUENCE [LARGE SCALE GENOMIC DNA]</scope>
    <source>
        <strain evidence="1 2">CFBP13599</strain>
    </source>
</reference>
<organism evidence="1 2">
    <name type="scientific">Pseudomonas coleopterorum</name>
    <dbReference type="NCBI Taxonomy" id="1605838"/>
    <lineage>
        <taxon>Bacteria</taxon>
        <taxon>Pseudomonadati</taxon>
        <taxon>Pseudomonadota</taxon>
        <taxon>Gammaproteobacteria</taxon>
        <taxon>Pseudomonadales</taxon>
        <taxon>Pseudomonadaceae</taxon>
        <taxon>Pseudomonas</taxon>
    </lineage>
</organism>
<name>A0ABR9BX63_9PSED</name>
<proteinExistence type="predicted"/>
<dbReference type="EMBL" id="JACYWZ010000002">
    <property type="protein sequence ID" value="MBD8769455.1"/>
    <property type="molecule type" value="Genomic_DNA"/>
</dbReference>
<keyword evidence="2" id="KW-1185">Reference proteome</keyword>
<evidence type="ECO:0000313" key="1">
    <source>
        <dbReference type="EMBL" id="MBD8769455.1"/>
    </source>
</evidence>
<dbReference type="Proteomes" id="UP000620025">
    <property type="component" value="Unassembled WGS sequence"/>
</dbReference>